<keyword evidence="2" id="KW-0945">Host-virus interaction</keyword>
<accession>C9WBG2</accession>
<evidence type="ECO:0000256" key="1">
    <source>
        <dbReference type="ARBA" id="ARBA00008996"/>
    </source>
</evidence>
<evidence type="ECO:0000256" key="2">
    <source>
        <dbReference type="ARBA" id="ARBA00022581"/>
    </source>
</evidence>
<reference evidence="3" key="1">
    <citation type="journal article" date="2009" name="Plant Dis.">
        <title>Identification of a New Begomovirus Associated with Yellow Leaf Curl Diseases of Tomato and Pepper in Sulawesi, Indonesia.</title>
        <authorList>
            <person name="Tsai W.S."/>
            <person name="Shih S.L."/>
            <person name="Green S.K."/>
            <person name="Lee L.M."/>
            <person name="Luther G.C."/>
            <person name="Ratulangi M."/>
            <person name="Sembel D.T."/>
            <person name="Jan F.-J."/>
        </authorList>
    </citation>
    <scope>NUCLEOTIDE SEQUENCE</scope>
    <source>
        <strain evidence="3">FI01No1-2</strain>
    </source>
</reference>
<sequence>MGLCTSMLWSNSKVKPSLEMQDISTYPILILADHSTPIFREQDLRPISSRTFRRTAITSTGVVLRSMEDLLEEVNRQQTMLWQLL</sequence>
<comment type="similarity">
    <text evidence="1">Belongs to the geminiviridae protein AC4/C4 family.</text>
</comment>
<dbReference type="InterPro" id="IPR002488">
    <property type="entry name" value="Gemini_C4"/>
</dbReference>
<dbReference type="Pfam" id="PF01492">
    <property type="entry name" value="Gemini_C4"/>
    <property type="match status" value="1"/>
</dbReference>
<organism evidence="3">
    <name type="scientific">Tomato leaf curl Sulawesi virus</name>
    <dbReference type="NCBI Taxonomy" id="634441"/>
    <lineage>
        <taxon>Viruses</taxon>
        <taxon>Monodnaviria</taxon>
        <taxon>Shotokuvirae</taxon>
        <taxon>Cressdnaviricota</taxon>
        <taxon>Repensiviricetes</taxon>
        <taxon>Geplafuvirales</taxon>
        <taxon>Geminiviridae</taxon>
        <taxon>Begomovirus</taxon>
        <taxon>Begomovirus solanumsulawesiense</taxon>
    </lineage>
</organism>
<protein>
    <submittedName>
        <fullName evidence="3">C4</fullName>
    </submittedName>
</protein>
<dbReference type="EMBL" id="FJ237614">
    <property type="protein sequence ID" value="ACO83229.1"/>
    <property type="molecule type" value="Genomic_DNA"/>
</dbReference>
<evidence type="ECO:0000313" key="3">
    <source>
        <dbReference type="EMBL" id="ACO83229.1"/>
    </source>
</evidence>
<proteinExistence type="inferred from homology"/>
<name>C9WBG2_9GEMI</name>